<dbReference type="Gene3D" id="1.25.40.10">
    <property type="entry name" value="Tetratricopeptide repeat domain"/>
    <property type="match status" value="3"/>
</dbReference>
<dbReference type="SMART" id="SM00028">
    <property type="entry name" value="TPR"/>
    <property type="match status" value="6"/>
</dbReference>
<evidence type="ECO:0000256" key="2">
    <source>
        <dbReference type="ARBA" id="ARBA00007834"/>
    </source>
</evidence>
<evidence type="ECO:0000256" key="7">
    <source>
        <dbReference type="PROSITE-ProRule" id="PRU00339"/>
    </source>
</evidence>
<dbReference type="Proteomes" id="UP001470230">
    <property type="component" value="Unassembled WGS sequence"/>
</dbReference>
<name>A0ABR2IZS5_9EUKA</name>
<dbReference type="EMBL" id="JAPFFF010000014">
    <property type="protein sequence ID" value="KAK8870502.1"/>
    <property type="molecule type" value="Genomic_DNA"/>
</dbReference>
<comment type="caution">
    <text evidence="8">The sequence shown here is derived from an EMBL/GenBank/DDBJ whole genome shotgun (WGS) entry which is preliminary data.</text>
</comment>
<reference evidence="8 9" key="1">
    <citation type="submission" date="2024-04" db="EMBL/GenBank/DDBJ databases">
        <title>Tritrichomonas musculus Genome.</title>
        <authorList>
            <person name="Alves-Ferreira E."/>
            <person name="Grigg M."/>
            <person name="Lorenzi H."/>
            <person name="Galac M."/>
        </authorList>
    </citation>
    <scope>NUCLEOTIDE SEQUENCE [LARGE SCALE GENOMIC DNA]</scope>
    <source>
        <strain evidence="8 9">EAF2021</strain>
    </source>
</reference>
<evidence type="ECO:0000256" key="6">
    <source>
        <dbReference type="ARBA" id="ARBA00023273"/>
    </source>
</evidence>
<keyword evidence="4" id="KW-0677">Repeat</keyword>
<organism evidence="8 9">
    <name type="scientific">Tritrichomonas musculus</name>
    <dbReference type="NCBI Taxonomy" id="1915356"/>
    <lineage>
        <taxon>Eukaryota</taxon>
        <taxon>Metamonada</taxon>
        <taxon>Parabasalia</taxon>
        <taxon>Tritrichomonadida</taxon>
        <taxon>Tritrichomonadidae</taxon>
        <taxon>Tritrichomonas</taxon>
    </lineage>
</organism>
<feature type="repeat" description="TPR" evidence="7">
    <location>
        <begin position="61"/>
        <end position="94"/>
    </location>
</feature>
<evidence type="ECO:0000313" key="8">
    <source>
        <dbReference type="EMBL" id="KAK8870502.1"/>
    </source>
</evidence>
<comment type="similarity">
    <text evidence="2">Belongs to the IFT56 family.</text>
</comment>
<accession>A0ABR2IZS5</accession>
<dbReference type="Pfam" id="PF13174">
    <property type="entry name" value="TPR_6"/>
    <property type="match status" value="1"/>
</dbReference>
<dbReference type="Pfam" id="PF14559">
    <property type="entry name" value="TPR_19"/>
    <property type="match status" value="1"/>
</dbReference>
<evidence type="ECO:0000256" key="3">
    <source>
        <dbReference type="ARBA" id="ARBA00019387"/>
    </source>
</evidence>
<dbReference type="PANTHER" id="PTHR14781">
    <property type="entry name" value="INTRAFLAGELLAR TRANSPORT PROTEIN 56"/>
    <property type="match status" value="1"/>
</dbReference>
<dbReference type="InterPro" id="IPR019734">
    <property type="entry name" value="TPR_rpt"/>
</dbReference>
<protein>
    <recommendedName>
        <fullName evidence="3">Intraflagellar transport protein 56</fullName>
    </recommendedName>
</protein>
<keyword evidence="6" id="KW-0966">Cell projection</keyword>
<dbReference type="InterPro" id="IPR011990">
    <property type="entry name" value="TPR-like_helical_dom_sf"/>
</dbReference>
<dbReference type="InterPro" id="IPR030511">
    <property type="entry name" value="TTC26"/>
</dbReference>
<evidence type="ECO:0000256" key="1">
    <source>
        <dbReference type="ARBA" id="ARBA00004138"/>
    </source>
</evidence>
<dbReference type="SUPFAM" id="SSF48452">
    <property type="entry name" value="TPR-like"/>
    <property type="match status" value="3"/>
</dbReference>
<comment type="subcellular location">
    <subcellularLocation>
        <location evidence="1">Cell projection</location>
        <location evidence="1">Cilium</location>
    </subcellularLocation>
</comment>
<keyword evidence="9" id="KW-1185">Reference proteome</keyword>
<keyword evidence="5 7" id="KW-0802">TPR repeat</keyword>
<feature type="repeat" description="TPR" evidence="7">
    <location>
        <begin position="155"/>
        <end position="188"/>
    </location>
</feature>
<gene>
    <name evidence="8" type="ORF">M9Y10_008385</name>
</gene>
<dbReference type="PANTHER" id="PTHR14781:SF0">
    <property type="entry name" value="INTRAFLAGELLAR TRANSPORT PROTEIN 56"/>
    <property type="match status" value="1"/>
</dbReference>
<evidence type="ECO:0000256" key="5">
    <source>
        <dbReference type="ARBA" id="ARBA00022803"/>
    </source>
</evidence>
<dbReference type="PROSITE" id="PS50005">
    <property type="entry name" value="TPR"/>
    <property type="match status" value="2"/>
</dbReference>
<evidence type="ECO:0000256" key="4">
    <source>
        <dbReference type="ARBA" id="ARBA00022737"/>
    </source>
</evidence>
<sequence>MIVGSQKKKAAPPPKEVKEVAVPHSETNEQFILQAIESRDYSGSATFIDFIVDELHLPFTKDLALWKGYSLFHLGEYTKAIEVYNQLLKEDPDDMNLFLYIASCLYYNQEFEEAQAYAEKGPSCDFRTRLLFHIAHKRGDDQQLFKAHSELVGTLENQLSLAAIHYMRTHYQDAVDIYERILQQHPEFIALYVYIAMCQYKLDMFQESNDSVDQYLAVNSDSAVGLNLKSCAYLRLFEPSIAESQILQIQKFSSASYSFVDTLIKHNLVVFNNGTDGFTVLPGIVESLPEARFNLIVLYMRQSNSTEAYNLLQEFKPLDINELILRATVLLAYGQLSSDLSLLEEANNIFTQIGEMDVIKDTVPGRQCLATSKFLSGEYQEALRVLNTIEEHMEGVDEFYFNKGMALASLERWAEAERYFLLIQNTYYTTEIFYQSWLCRCYIKNKKPDSAWTIYSDCTKSEDAKILLQIIANDCFTGGYYYYSMKAYDVLSKFEGDDTMRDGMIASAIGVFRSVLSRKETPDKLYDVLSTLASEPAAEDTLTVIQNYIENIGGI</sequence>
<evidence type="ECO:0000313" key="9">
    <source>
        <dbReference type="Proteomes" id="UP001470230"/>
    </source>
</evidence>
<proteinExistence type="inferred from homology"/>